<evidence type="ECO:0000313" key="4">
    <source>
        <dbReference type="Proteomes" id="UP001147746"/>
    </source>
</evidence>
<dbReference type="SUPFAM" id="SSF48350">
    <property type="entry name" value="GTPase activation domain, GAP"/>
    <property type="match status" value="1"/>
</dbReference>
<dbReference type="Gene3D" id="1.10.555.10">
    <property type="entry name" value="Rho GTPase activation protein"/>
    <property type="match status" value="1"/>
</dbReference>
<reference evidence="3" key="1">
    <citation type="submission" date="2022-12" db="EMBL/GenBank/DDBJ databases">
        <authorList>
            <person name="Petersen C."/>
        </authorList>
    </citation>
    <scope>NUCLEOTIDE SEQUENCE</scope>
    <source>
        <strain evidence="3">IBT 21472</strain>
    </source>
</reference>
<dbReference type="OrthoDB" id="9994905at2759"/>
<reference evidence="3" key="2">
    <citation type="journal article" date="2023" name="IMA Fungus">
        <title>Comparative genomic study of the Penicillium genus elucidates a diverse pangenome and 15 lateral gene transfer events.</title>
        <authorList>
            <person name="Petersen C."/>
            <person name="Sorensen T."/>
            <person name="Nielsen M.R."/>
            <person name="Sondergaard T.E."/>
            <person name="Sorensen J.L."/>
            <person name="Fitzpatrick D.A."/>
            <person name="Frisvad J.C."/>
            <person name="Nielsen K.L."/>
        </authorList>
    </citation>
    <scope>NUCLEOTIDE SEQUENCE</scope>
    <source>
        <strain evidence="3">IBT 21472</strain>
    </source>
</reference>
<evidence type="ECO:0000259" key="2">
    <source>
        <dbReference type="PROSITE" id="PS50238"/>
    </source>
</evidence>
<comment type="caution">
    <text evidence="3">The sequence shown here is derived from an EMBL/GenBank/DDBJ whole genome shotgun (WGS) entry which is preliminary data.</text>
</comment>
<dbReference type="GO" id="GO:0007165">
    <property type="term" value="P:signal transduction"/>
    <property type="evidence" value="ECO:0007669"/>
    <property type="project" value="InterPro"/>
</dbReference>
<feature type="region of interest" description="Disordered" evidence="1">
    <location>
        <begin position="221"/>
        <end position="342"/>
    </location>
</feature>
<accession>A0A9W9PXA4</accession>
<name>A0A9W9PXA4_9EURO</name>
<sequence length="690" mass="75561">MPFFKDLFRPSSAPRASRSTHRAWPLLRLSRSVPLPNRPEHKLSITDDPEWNLIGHGETYTSPAENVLSSSPDDHISPSQAEYGPQTSIGATSAHKRSDSNEVSQSQHGSKRLKSFVRRLRGSKSQERGSALSMREALKQTAPGDDSPQATTDPAKREVNPPNAPVDPEDAEMNRNVSAQTSGSHESKDTAMTVRRYSSQWPLQELEEGWLNNMLNFHQHSDGSEHASQCSSSEHPSSALPLSDYPFLEQHPQHTLSGHPLTASDPFSDGRVADSPLPTRESSQHSDKHGKGSSGNSQGQLESEKTKRTLNPSTKSHASSRQVSMLSHASVASKASRGSRLSHLDPTKASVAFNALTAKLNLQFHIHPAVVEDITPGSDADEKPSVDEENVFRRHRLFRRVRSVQSSLILGVDSQPPAPRLRRARTFASLGRRADSMSSLQGRSLETLARLGGHSFIVLPSHLAPSPLQLPACIVMCVMYLRKQGASTSARLFIEPGSIKRAISLYDEFAKHVLSAEKDKSQIALTMRVIAMPQNETDASPHYALVVAWALKALLEGLPGGILGSARLYEALNPRVRLLSLAIIALTSEMQCALICAIFGLLTGMLQEMKRLAQQEVSGNALRPVASVTDADRLARVFGPLLIGSNIRDSEPDKVEREVEEQRVAGLLLEHWGGVCRKMREWASGSGNRR</sequence>
<dbReference type="PROSITE" id="PS50238">
    <property type="entry name" value="RHOGAP"/>
    <property type="match status" value="1"/>
</dbReference>
<dbReference type="EMBL" id="JAPZBO010000005">
    <property type="protein sequence ID" value="KAJ5315328.1"/>
    <property type="molecule type" value="Genomic_DNA"/>
</dbReference>
<feature type="compositionally biased region" description="Polar residues" evidence="1">
    <location>
        <begin position="226"/>
        <end position="236"/>
    </location>
</feature>
<organism evidence="3 4">
    <name type="scientific">Penicillium atrosanguineum</name>
    <dbReference type="NCBI Taxonomy" id="1132637"/>
    <lineage>
        <taxon>Eukaryota</taxon>
        <taxon>Fungi</taxon>
        <taxon>Dikarya</taxon>
        <taxon>Ascomycota</taxon>
        <taxon>Pezizomycotina</taxon>
        <taxon>Eurotiomycetes</taxon>
        <taxon>Eurotiomycetidae</taxon>
        <taxon>Eurotiales</taxon>
        <taxon>Aspergillaceae</taxon>
        <taxon>Penicillium</taxon>
    </lineage>
</organism>
<gene>
    <name evidence="3" type="ORF">N7476_005635</name>
</gene>
<dbReference type="InterPro" id="IPR008936">
    <property type="entry name" value="Rho_GTPase_activation_prot"/>
</dbReference>
<feature type="compositionally biased region" description="Polar residues" evidence="1">
    <location>
        <begin position="59"/>
        <end position="91"/>
    </location>
</feature>
<dbReference type="InterPro" id="IPR000198">
    <property type="entry name" value="RhoGAP_dom"/>
</dbReference>
<dbReference type="Proteomes" id="UP001147746">
    <property type="component" value="Unassembled WGS sequence"/>
</dbReference>
<feature type="compositionally biased region" description="Basic residues" evidence="1">
    <location>
        <begin position="109"/>
        <end position="122"/>
    </location>
</feature>
<proteinExistence type="predicted"/>
<keyword evidence="4" id="KW-1185">Reference proteome</keyword>
<evidence type="ECO:0000256" key="1">
    <source>
        <dbReference type="SAM" id="MobiDB-lite"/>
    </source>
</evidence>
<evidence type="ECO:0000313" key="3">
    <source>
        <dbReference type="EMBL" id="KAJ5315328.1"/>
    </source>
</evidence>
<feature type="region of interest" description="Disordered" evidence="1">
    <location>
        <begin position="1"/>
        <end position="193"/>
    </location>
</feature>
<feature type="compositionally biased region" description="Polar residues" evidence="1">
    <location>
        <begin position="309"/>
        <end position="327"/>
    </location>
</feature>
<feature type="domain" description="Rho-GAP" evidence="2">
    <location>
        <begin position="457"/>
        <end position="676"/>
    </location>
</feature>
<protein>
    <recommendedName>
        <fullName evidence="2">Rho-GAP domain-containing protein</fullName>
    </recommendedName>
</protein>
<dbReference type="AlphaFoldDB" id="A0A9W9PXA4"/>
<feature type="compositionally biased region" description="Low complexity" evidence="1">
    <location>
        <begin position="25"/>
        <end position="35"/>
    </location>
</feature>
<feature type="compositionally biased region" description="Polar residues" evidence="1">
    <location>
        <begin position="175"/>
        <end position="184"/>
    </location>
</feature>